<organism evidence="2 3">
    <name type="scientific">Thiopseudomonas alkaliphila</name>
    <dbReference type="NCBI Taxonomy" id="1697053"/>
    <lineage>
        <taxon>Bacteria</taxon>
        <taxon>Pseudomonadati</taxon>
        <taxon>Pseudomonadota</taxon>
        <taxon>Gammaproteobacteria</taxon>
        <taxon>Pseudomonadales</taxon>
        <taxon>Pseudomonadaceae</taxon>
        <taxon>Thiopseudomonas</taxon>
    </lineage>
</organism>
<reference evidence="2" key="1">
    <citation type="submission" date="2020-06" db="EMBL/GenBank/DDBJ databases">
        <authorList>
            <person name="Dong N."/>
        </authorList>
    </citation>
    <scope>NUCLEOTIDE SEQUENCE</scope>
    <source>
        <strain evidence="2">DF46-2-2</strain>
    </source>
</reference>
<dbReference type="Pfam" id="PF08668">
    <property type="entry name" value="HDOD"/>
    <property type="match status" value="1"/>
</dbReference>
<reference evidence="2" key="2">
    <citation type="journal article" date="2022" name="Sci. Total Environ.">
        <title>Prevalence, transmission, and molecular epidemiology of tet(X)-positive bacteria among humans, animals, and environmental niches in China: An epidemiological, and genomic-based study.</title>
        <authorList>
            <person name="Dong N."/>
            <person name="Zeng Y."/>
            <person name="Cai C."/>
            <person name="Sun C."/>
            <person name="Lu J."/>
            <person name="Liu C."/>
            <person name="Zhou H."/>
            <person name="Sun Q."/>
            <person name="Shu L."/>
            <person name="Wang H."/>
            <person name="Wang Y."/>
            <person name="Wang S."/>
            <person name="Wu C."/>
            <person name="Chan E.W."/>
            <person name="Chen G."/>
            <person name="Shen Z."/>
            <person name="Chen S."/>
            <person name="Zhang R."/>
        </authorList>
    </citation>
    <scope>NUCLEOTIDE SEQUENCE</scope>
    <source>
        <strain evidence="2">DF46-2-2</strain>
    </source>
</reference>
<gene>
    <name evidence="2" type="ORF">HX099_11225</name>
</gene>
<evidence type="ECO:0000313" key="3">
    <source>
        <dbReference type="Proteomes" id="UP001173465"/>
    </source>
</evidence>
<protein>
    <submittedName>
        <fullName evidence="2">HD domain-containing protein</fullName>
    </submittedName>
</protein>
<feature type="domain" description="HDOD" evidence="1">
    <location>
        <begin position="131"/>
        <end position="196"/>
    </location>
</feature>
<proteinExistence type="predicted"/>
<dbReference type="EMBL" id="JACANB010000011">
    <property type="protein sequence ID" value="MDM1697224.1"/>
    <property type="molecule type" value="Genomic_DNA"/>
</dbReference>
<sequence>METFDVDIAWISLLDRANDIWSVETRDKRFYQESCNLRGLQHTDGYIALIEIHSNQLARVLDTEMLQLPQDVVRTHFAWRQPDQLDAQGALWYYAETIENTVLKEFITNILSDAKIMHPFYIARASQDYHHNEKGGLFKHSVQVALTAIHLACNHELEEDEVECAFVCGLLHDIGKIMMFYNTDKNQQKGVNGQHEAFSFMVLAEHLERLKAQDKTLFEAVSATLSANVNGKKHCEYVIETIVRAADLVSAEAYQSRAAFKGKPASLLRASFHSGKHYKRLKQM</sequence>
<dbReference type="CDD" id="cd00077">
    <property type="entry name" value="HDc"/>
    <property type="match status" value="1"/>
</dbReference>
<evidence type="ECO:0000259" key="1">
    <source>
        <dbReference type="Pfam" id="PF08668"/>
    </source>
</evidence>
<dbReference type="NCBIfam" id="TIGR00277">
    <property type="entry name" value="HDIG"/>
    <property type="match status" value="1"/>
</dbReference>
<dbReference type="InterPro" id="IPR013976">
    <property type="entry name" value="HDOD"/>
</dbReference>
<dbReference type="Proteomes" id="UP001173465">
    <property type="component" value="Unassembled WGS sequence"/>
</dbReference>
<dbReference type="AlphaFoldDB" id="A0AAW7DTP6"/>
<comment type="caution">
    <text evidence="2">The sequence shown here is derived from an EMBL/GenBank/DDBJ whole genome shotgun (WGS) entry which is preliminary data.</text>
</comment>
<dbReference type="InterPro" id="IPR006675">
    <property type="entry name" value="HDIG_dom"/>
</dbReference>
<dbReference type="SUPFAM" id="SSF109604">
    <property type="entry name" value="HD-domain/PDEase-like"/>
    <property type="match status" value="1"/>
</dbReference>
<accession>A0AAW7DTP6</accession>
<name>A0AAW7DTP6_9GAMM</name>
<dbReference type="Gene3D" id="1.10.3210.10">
    <property type="entry name" value="Hypothetical protein af1432"/>
    <property type="match status" value="1"/>
</dbReference>
<evidence type="ECO:0000313" key="2">
    <source>
        <dbReference type="EMBL" id="MDM1697224.1"/>
    </source>
</evidence>
<dbReference type="RefSeq" id="WP_286594470.1">
    <property type="nucleotide sequence ID" value="NZ_JACANB010000011.1"/>
</dbReference>
<dbReference type="InterPro" id="IPR003607">
    <property type="entry name" value="HD/PDEase_dom"/>
</dbReference>